<evidence type="ECO:0000259" key="4">
    <source>
        <dbReference type="Pfam" id="PF17763"/>
    </source>
</evidence>
<dbReference type="InterPro" id="IPR037152">
    <property type="entry name" value="L-asparaginase_N_sf"/>
</dbReference>
<proteinExistence type="predicted"/>
<dbReference type="Proteomes" id="UP001549921">
    <property type="component" value="Unassembled WGS sequence"/>
</dbReference>
<dbReference type="PIRSF" id="PIRSF001220">
    <property type="entry name" value="L-ASNase_gatD"/>
    <property type="match status" value="1"/>
</dbReference>
<dbReference type="Pfam" id="PF00710">
    <property type="entry name" value="Asparaginase"/>
    <property type="match status" value="1"/>
</dbReference>
<dbReference type="CDD" id="cd08963">
    <property type="entry name" value="L-asparaginase_I"/>
    <property type="match status" value="1"/>
</dbReference>
<dbReference type="FunFam" id="3.40.50.40:FF:000001">
    <property type="entry name" value="L-asparaginase 1"/>
    <property type="match status" value="1"/>
</dbReference>
<evidence type="ECO:0000256" key="1">
    <source>
        <dbReference type="ARBA" id="ARBA00012920"/>
    </source>
</evidence>
<evidence type="ECO:0000256" key="2">
    <source>
        <dbReference type="ARBA" id="ARBA00022801"/>
    </source>
</evidence>
<evidence type="ECO:0000313" key="6">
    <source>
        <dbReference type="Proteomes" id="UP001549921"/>
    </source>
</evidence>
<dbReference type="InterPro" id="IPR006034">
    <property type="entry name" value="Asparaginase/glutaminase-like"/>
</dbReference>
<protein>
    <recommendedName>
        <fullName evidence="1">asparaginase</fullName>
        <ecNumber evidence="1">3.5.1.1</ecNumber>
    </recommendedName>
</protein>
<sequence>MAGTKRVLAIYTGGTFGMLKNEKGVLVPQKDIEQVIRRLPQLHDNEYWSTHLKGTEKNEYLVLPNGKDTELKILYKILEYEELKDSSDFTLDDWIKMARDVKKYYHEYDGFVLLHGTDTTAYGASILSFMMETVGKTVVLTGAQVPIFQPRSDGNNNFLCALLIAATQRIPEVTVFFGAKLFRGTRVKKVSNTRIYAFDSPNYPPILEARTTLEVDPKMLIHPPGSVADECRIHDKLSRKVYVLKVAPTITAEIIRAAAEGMEGLVLETYGNGNIPIKRKEIYKEIERAVKNKVLVVNVTQCINGTVLGKPLYETGLLLIECGVVPAFDMTSEAVWAKLSYVLSKTELSYEQKVELMKTNIRGELYNPNHQTNGL</sequence>
<dbReference type="SFLD" id="SFLDS00057">
    <property type="entry name" value="Glutaminase/Asparaginase"/>
    <property type="match status" value="1"/>
</dbReference>
<feature type="domain" description="L-asparaginase N-terminal" evidence="3">
    <location>
        <begin position="6"/>
        <end position="214"/>
    </location>
</feature>
<gene>
    <name evidence="5" type="ORF">ABMA28_008720</name>
</gene>
<evidence type="ECO:0000313" key="5">
    <source>
        <dbReference type="EMBL" id="KAL0818217.1"/>
    </source>
</evidence>
<dbReference type="PROSITE" id="PS51732">
    <property type="entry name" value="ASN_GLN_ASE_3"/>
    <property type="match status" value="1"/>
</dbReference>
<dbReference type="InterPro" id="IPR041725">
    <property type="entry name" value="L-asparaginase_I"/>
</dbReference>
<organism evidence="5 6">
    <name type="scientific">Loxostege sticticalis</name>
    <name type="common">Beet webworm moth</name>
    <dbReference type="NCBI Taxonomy" id="481309"/>
    <lineage>
        <taxon>Eukaryota</taxon>
        <taxon>Metazoa</taxon>
        <taxon>Ecdysozoa</taxon>
        <taxon>Arthropoda</taxon>
        <taxon>Hexapoda</taxon>
        <taxon>Insecta</taxon>
        <taxon>Pterygota</taxon>
        <taxon>Neoptera</taxon>
        <taxon>Endopterygota</taxon>
        <taxon>Lepidoptera</taxon>
        <taxon>Glossata</taxon>
        <taxon>Ditrysia</taxon>
        <taxon>Pyraloidea</taxon>
        <taxon>Crambidae</taxon>
        <taxon>Pyraustinae</taxon>
        <taxon>Loxostege</taxon>
    </lineage>
</organism>
<dbReference type="PRINTS" id="PR00139">
    <property type="entry name" value="ASNGLNASE"/>
</dbReference>
<dbReference type="InterPro" id="IPR027474">
    <property type="entry name" value="L-asparaginase_N"/>
</dbReference>
<comment type="caution">
    <text evidence="5">The sequence shown here is derived from an EMBL/GenBank/DDBJ whole genome shotgun (WGS) entry which is preliminary data.</text>
</comment>
<dbReference type="GO" id="GO:0009066">
    <property type="term" value="P:aspartate family amino acid metabolic process"/>
    <property type="evidence" value="ECO:0007669"/>
    <property type="project" value="UniProtKB-ARBA"/>
</dbReference>
<name>A0ABD0SEY0_LOXSC</name>
<dbReference type="SMART" id="SM00870">
    <property type="entry name" value="Asparaginase"/>
    <property type="match status" value="1"/>
</dbReference>
<keyword evidence="2" id="KW-0378">Hydrolase</keyword>
<dbReference type="PANTHER" id="PTHR11707:SF28">
    <property type="entry name" value="60 KDA LYSOPHOSPHOLIPASE"/>
    <property type="match status" value="1"/>
</dbReference>
<dbReference type="EMBL" id="JBEDNZ010000022">
    <property type="protein sequence ID" value="KAL0818217.1"/>
    <property type="molecule type" value="Genomic_DNA"/>
</dbReference>
<dbReference type="SUPFAM" id="SSF53774">
    <property type="entry name" value="Glutaminase/Asparaginase"/>
    <property type="match status" value="1"/>
</dbReference>
<evidence type="ECO:0000259" key="3">
    <source>
        <dbReference type="Pfam" id="PF00710"/>
    </source>
</evidence>
<dbReference type="InterPro" id="IPR040919">
    <property type="entry name" value="Asparaginase_C"/>
</dbReference>
<dbReference type="Pfam" id="PF17763">
    <property type="entry name" value="Asparaginase_C"/>
    <property type="match status" value="1"/>
</dbReference>
<feature type="domain" description="Asparaginase/glutaminase C-terminal" evidence="4">
    <location>
        <begin position="240"/>
        <end position="356"/>
    </location>
</feature>
<dbReference type="InterPro" id="IPR027473">
    <property type="entry name" value="L-asparaginase_C"/>
</dbReference>
<dbReference type="Gene3D" id="3.40.50.1170">
    <property type="entry name" value="L-asparaginase, N-terminal domain"/>
    <property type="match status" value="1"/>
</dbReference>
<dbReference type="PANTHER" id="PTHR11707">
    <property type="entry name" value="L-ASPARAGINASE"/>
    <property type="match status" value="1"/>
</dbReference>
<dbReference type="InterPro" id="IPR036152">
    <property type="entry name" value="Asp/glu_Ase-like_sf"/>
</dbReference>
<dbReference type="GO" id="GO:0004067">
    <property type="term" value="F:asparaginase activity"/>
    <property type="evidence" value="ECO:0007669"/>
    <property type="project" value="UniProtKB-UniRule"/>
</dbReference>
<reference evidence="5 6" key="1">
    <citation type="submission" date="2024-06" db="EMBL/GenBank/DDBJ databases">
        <title>A chromosome-level genome assembly of beet webworm, Loxostege sticticalis.</title>
        <authorList>
            <person name="Zhang Y."/>
        </authorList>
    </citation>
    <scope>NUCLEOTIDE SEQUENCE [LARGE SCALE GENOMIC DNA]</scope>
    <source>
        <strain evidence="5">AQ028</strain>
        <tissue evidence="5">Male pupae</tissue>
    </source>
</reference>
<accession>A0ABD0SEY0</accession>
<dbReference type="AlphaFoldDB" id="A0ABD0SEY0"/>
<dbReference type="EC" id="3.5.1.1" evidence="1"/>
<dbReference type="PIRSF" id="PIRSF500176">
    <property type="entry name" value="L_ASNase"/>
    <property type="match status" value="1"/>
</dbReference>
<dbReference type="Gene3D" id="3.40.50.40">
    <property type="match status" value="1"/>
</dbReference>